<feature type="compositionally biased region" description="Basic and acidic residues" evidence="1">
    <location>
        <begin position="1056"/>
        <end position="1069"/>
    </location>
</feature>
<organism evidence="3 4">
    <name type="scientific">Linum tenue</name>
    <dbReference type="NCBI Taxonomy" id="586396"/>
    <lineage>
        <taxon>Eukaryota</taxon>
        <taxon>Viridiplantae</taxon>
        <taxon>Streptophyta</taxon>
        <taxon>Embryophyta</taxon>
        <taxon>Tracheophyta</taxon>
        <taxon>Spermatophyta</taxon>
        <taxon>Magnoliopsida</taxon>
        <taxon>eudicotyledons</taxon>
        <taxon>Gunneridae</taxon>
        <taxon>Pentapetalae</taxon>
        <taxon>rosids</taxon>
        <taxon>fabids</taxon>
        <taxon>Malpighiales</taxon>
        <taxon>Linaceae</taxon>
        <taxon>Linum</taxon>
    </lineage>
</organism>
<feature type="region of interest" description="Disordered" evidence="1">
    <location>
        <begin position="39"/>
        <end position="61"/>
    </location>
</feature>
<dbReference type="Pfam" id="PF00498">
    <property type="entry name" value="FHA"/>
    <property type="match status" value="1"/>
</dbReference>
<feature type="compositionally biased region" description="Polar residues" evidence="1">
    <location>
        <begin position="1378"/>
        <end position="1392"/>
    </location>
</feature>
<dbReference type="PANTHER" id="PTHR22593">
    <property type="entry name" value="TRANSMEMBRANE PROTEIN 18"/>
    <property type="match status" value="1"/>
</dbReference>
<dbReference type="PROSITE" id="PS50006">
    <property type="entry name" value="FHA_DOMAIN"/>
    <property type="match status" value="1"/>
</dbReference>
<feature type="domain" description="FHA" evidence="2">
    <location>
        <begin position="68"/>
        <end position="119"/>
    </location>
</feature>
<dbReference type="SUPFAM" id="SSF49879">
    <property type="entry name" value="SMAD/FHA domain"/>
    <property type="match status" value="1"/>
</dbReference>
<feature type="region of interest" description="Disordered" evidence="1">
    <location>
        <begin position="1490"/>
        <end position="1591"/>
    </location>
</feature>
<comment type="caution">
    <text evidence="3">The sequence shown here is derived from an EMBL/GenBank/DDBJ whole genome shotgun (WGS) entry which is preliminary data.</text>
</comment>
<dbReference type="EMBL" id="CAMGYJ010000003">
    <property type="protein sequence ID" value="CAI0396442.1"/>
    <property type="molecule type" value="Genomic_DNA"/>
</dbReference>
<dbReference type="InterPro" id="IPR008984">
    <property type="entry name" value="SMAD_FHA_dom_sf"/>
</dbReference>
<feature type="compositionally biased region" description="Low complexity" evidence="1">
    <location>
        <begin position="1757"/>
        <end position="1769"/>
    </location>
</feature>
<dbReference type="SMART" id="SM00240">
    <property type="entry name" value="FHA"/>
    <property type="match status" value="1"/>
</dbReference>
<feature type="region of interest" description="Disordered" evidence="1">
    <location>
        <begin position="1755"/>
        <end position="1785"/>
    </location>
</feature>
<gene>
    <name evidence="3" type="ORF">LITE_LOCUS9120</name>
</gene>
<evidence type="ECO:0000256" key="1">
    <source>
        <dbReference type="SAM" id="MobiDB-lite"/>
    </source>
</evidence>
<feature type="compositionally biased region" description="Basic and acidic residues" evidence="1">
    <location>
        <begin position="283"/>
        <end position="299"/>
    </location>
</feature>
<protein>
    <recommendedName>
        <fullName evidence="2">FHA domain-containing protein</fullName>
    </recommendedName>
</protein>
<evidence type="ECO:0000259" key="2">
    <source>
        <dbReference type="PROSITE" id="PS50006"/>
    </source>
</evidence>
<dbReference type="PANTHER" id="PTHR22593:SF8">
    <property type="entry name" value="FHA DOMAIN-CONTAINING PROTEIN PS1"/>
    <property type="match status" value="1"/>
</dbReference>
<feature type="compositionally biased region" description="Basic and acidic residues" evidence="1">
    <location>
        <begin position="1076"/>
        <end position="1102"/>
    </location>
</feature>
<feature type="compositionally biased region" description="Basic and acidic residues" evidence="1">
    <location>
        <begin position="191"/>
        <end position="200"/>
    </location>
</feature>
<feature type="region of interest" description="Disordered" evidence="1">
    <location>
        <begin position="170"/>
        <end position="210"/>
    </location>
</feature>
<feature type="compositionally biased region" description="Polar residues" evidence="1">
    <location>
        <begin position="1770"/>
        <end position="1785"/>
    </location>
</feature>
<evidence type="ECO:0000313" key="3">
    <source>
        <dbReference type="EMBL" id="CAI0396442.1"/>
    </source>
</evidence>
<feature type="region of interest" description="Disordered" evidence="1">
    <location>
        <begin position="283"/>
        <end position="330"/>
    </location>
</feature>
<reference evidence="3" key="1">
    <citation type="submission" date="2022-08" db="EMBL/GenBank/DDBJ databases">
        <authorList>
            <person name="Gutierrez-Valencia J."/>
        </authorList>
    </citation>
    <scope>NUCLEOTIDE SEQUENCE</scope>
</reference>
<feature type="compositionally biased region" description="Basic and acidic residues" evidence="1">
    <location>
        <begin position="991"/>
        <end position="1003"/>
    </location>
</feature>
<feature type="compositionally biased region" description="Basic and acidic residues" evidence="1">
    <location>
        <begin position="1142"/>
        <end position="1151"/>
    </location>
</feature>
<feature type="compositionally biased region" description="Polar residues" evidence="1">
    <location>
        <begin position="1559"/>
        <end position="1580"/>
    </location>
</feature>
<name>A0AAV0IHL3_9ROSI</name>
<dbReference type="Pfam" id="PF13638">
    <property type="entry name" value="PIN_4"/>
    <property type="match status" value="1"/>
</dbReference>
<dbReference type="Gene3D" id="3.40.50.1010">
    <property type="entry name" value="5'-nuclease"/>
    <property type="match status" value="1"/>
</dbReference>
<feature type="region of interest" description="Disordered" evidence="1">
    <location>
        <begin position="1374"/>
        <end position="1409"/>
    </location>
</feature>
<dbReference type="Proteomes" id="UP001154282">
    <property type="component" value="Unassembled WGS sequence"/>
</dbReference>
<keyword evidence="4" id="KW-1185">Reference proteome</keyword>
<accession>A0AAV0IHL3</accession>
<dbReference type="InterPro" id="IPR000253">
    <property type="entry name" value="FHA_dom"/>
</dbReference>
<dbReference type="InterPro" id="IPR002716">
    <property type="entry name" value="PIN_dom"/>
</dbReference>
<feature type="region of interest" description="Disordered" evidence="1">
    <location>
        <begin position="1251"/>
        <end position="1284"/>
    </location>
</feature>
<proteinExistence type="predicted"/>
<feature type="compositionally biased region" description="Basic and acidic residues" evidence="1">
    <location>
        <begin position="1010"/>
        <end position="1036"/>
    </location>
</feature>
<feature type="compositionally biased region" description="Basic and acidic residues" evidence="1">
    <location>
        <begin position="1121"/>
        <end position="1135"/>
    </location>
</feature>
<evidence type="ECO:0000313" key="4">
    <source>
        <dbReference type="Proteomes" id="UP001154282"/>
    </source>
</evidence>
<feature type="compositionally biased region" description="Low complexity" evidence="1">
    <location>
        <begin position="1539"/>
        <end position="1556"/>
    </location>
</feature>
<feature type="region of interest" description="Disordered" evidence="1">
    <location>
        <begin position="989"/>
        <end position="1161"/>
    </location>
</feature>
<sequence length="1909" mass="209445">MVSSSKSRERFPEKKIPVLSVLQNCSIIKNIFVVGPSDGESSVASGGGGGGKQPERDGGGATEMEEVVTVGRHPDNLIVLTHPSISRFHFKIIVKSSTHQLFVTDLASAHGTWVSGKKIDPGVRVEVAEGDTIQIGASTRVYRLHWVPMSRADDMENPSASSDMDVALVEEKEEPKPGPAGAKQEMTTPQKEGKEIGIRDSEEEGEVLSSKRCDGVARRAASEEISAVSESSEQYSCEEVSGIQEVVKLEAPLSAMEAEIKSESPLPVLAADNEVPMKEEAEFQFRDSEEVSSSEKEEVVMLEAISEESSSQDESRGSYSCEEASDVHDSLDSSLAVTEEQQTSGFDVVEETENQCLVKEDHVQCGMFELESVNLSLIEGKPTENSQQVLFAEGKEKMGSPYREDDEVLEVSQLGTDSLVLRHEEASVRSLIEDQEQAKTAALGSDSENLCYLDGKLTDSQLQQISVCEENEETRVPLRNDNELTEVSGYGNCGSVVVESDETSDSGNLCYLDGKLTDSRLQQVSVCEENEETRVLLINDNEVTEVSNYGTCGSVVVGSEFEDNQISESCFANDPLTEDGDKDLSLTIQGESSDVANIYSSLLFAAVKAHLDREIAMMKDMEPSEPARLEVNLSLTVETPLKADQPQVSLEEGKEEITNDEVIEVPSKVQAYLLNSERASMKDQGIFELSLPEKSGSVSLSIIDENLSGTELHQVYSSEEKEGIGSSWKNNDEVQVDFVDCVSSSMKDQELDSVNTCMMDENLSGTEMQQVSLVVGKVEDIASSCRNDDEVKEVSKLPQSVESLLKAEFQLISFEGEYDISSVSINDGEVSEVPLSRFSVENLLEADLQLVSFEGKDGEFKEAAKLPFPVENLLEADLSFVPYEGKDEMSLLSRNYSEVTVVPTMVGTDLGYSERSEMKDQEHVEIVASEADTGYLPLLVQNLYEADFQQSFVGEKDMEKPPCTNVDNEEVAELPNLATGCLPDVECGSGSEHEKFDELDRSPDSPASLRSDHGLPDVERECGTEHEKFDEFDRSPDSPASLRSEHGSPDVECESGSEREKFDELHRSLDSLASLRSDHDSPDGERESGSEHGEFDELDRSPDSPTSLRSDQDSTELESEDGGKHEKHDELDRSPESPSNLKSDHGTEHVEFNALDRSPEWPSVEVHLSKRLLNTEFSASLETEINMDDFDSLMSAESMEGDDLGTASKPLQEGLLGISSIETDSTISEANWQLVSFSEARDDKLMETSNAEAGSIVVQEAEEEDINGDSSPKSGNVEMESPLRSQVKLSNPIDLDTLFVAALESDLNTNASPAEDQRQRYLDMSLFDSPVRAEAVSKRGQSLDSSRPLDFDSSSPCDGAAVREQEQKMEQVCPVESKSLTSPSQLVNNVNGGIQAPEDHSSTSNEEPGSFSLCTVSMVTESVSSSSFSIEELLSEIMESEEEESTTPQSVLATVRSLEQQIPKSENNAGRSSVKRTSFWLKRVESGSGVGQLRKSQSMGKISSEETRSSPKKLPFSGFELPPQKDLFTPDKENRSPNKSSLRRSLSSKITLTSRIMSEGNTSPIQENSSTPEAIQQRVATTTTPSPSSRNNIAKLGLQMVLRNDRMPLQNLIIRSPVKSLSGGGAYSLGSAAEQSSVNRSRGETKTKKWIMVVDTASLLDNESRKALQLLQGLRGTRLIIPRIVKNELESLKRTGRLFRRNTAASKVLEWIEECELKTEWWIHVQTSIESAVPLTPPASPESGIGGSSSRMKWYTPSSSMTPPASPESGTGTTGKTKWYSPFSSMPSPRREDHVLSSALFYKKLCHGGEQVVLISHDPDLLFKAVLEGLVCETAQEFRGSLVNPFSERFLWGESSPRGQTWSVHDDVVLKERYYPAPHRKLTRGETARGLKLILLSDDSCRSDSIKTL</sequence>
<dbReference type="GO" id="GO:0031965">
    <property type="term" value="C:nuclear membrane"/>
    <property type="evidence" value="ECO:0007669"/>
    <property type="project" value="TreeGrafter"/>
</dbReference>
<feature type="region of interest" description="Disordered" evidence="1">
    <location>
        <begin position="1337"/>
        <end position="1358"/>
    </location>
</feature>
<dbReference type="Gene3D" id="2.60.200.20">
    <property type="match status" value="1"/>
</dbReference>